<evidence type="ECO:0000313" key="2">
    <source>
        <dbReference type="Proteomes" id="UP001220610"/>
    </source>
</evidence>
<protein>
    <submittedName>
        <fullName evidence="1">Uncharacterized protein</fullName>
    </submittedName>
</protein>
<accession>A0AAJ6BHP4</accession>
<organism evidence="1 2">
    <name type="scientific">Candidatus Pseudobacter hemicellulosilyticus</name>
    <dbReference type="NCBI Taxonomy" id="3121375"/>
    <lineage>
        <taxon>Bacteria</taxon>
        <taxon>Pseudomonadati</taxon>
        <taxon>Bacteroidota</taxon>
        <taxon>Chitinophagia</taxon>
        <taxon>Chitinophagales</taxon>
        <taxon>Chitinophagaceae</taxon>
        <taxon>Pseudobacter</taxon>
    </lineage>
</organism>
<gene>
    <name evidence="1" type="ORF">P0Y53_01225</name>
</gene>
<dbReference type="AlphaFoldDB" id="A0AAJ6BHP4"/>
<reference evidence="1" key="1">
    <citation type="submission" date="2023-03" db="EMBL/GenBank/DDBJ databases">
        <title>Andean soil-derived lignocellulolytic bacterial consortium as a source of novel taxa and putative plastic-active enzymes.</title>
        <authorList>
            <person name="Diaz-Garcia L."/>
            <person name="Chuvochina M."/>
            <person name="Feuerriegel G."/>
            <person name="Bunk B."/>
            <person name="Sproer C."/>
            <person name="Streit W.R."/>
            <person name="Rodriguez L.M."/>
            <person name="Overmann J."/>
            <person name="Jimenez D.J."/>
        </authorList>
    </citation>
    <scope>NUCLEOTIDE SEQUENCE</scope>
    <source>
        <strain evidence="1">MAG 7</strain>
    </source>
</reference>
<evidence type="ECO:0000313" key="1">
    <source>
        <dbReference type="EMBL" id="WEK36109.1"/>
    </source>
</evidence>
<proteinExistence type="predicted"/>
<dbReference type="Proteomes" id="UP001220610">
    <property type="component" value="Chromosome"/>
</dbReference>
<dbReference type="EMBL" id="CP119311">
    <property type="protein sequence ID" value="WEK36109.1"/>
    <property type="molecule type" value="Genomic_DNA"/>
</dbReference>
<sequence length="253" mass="28880">MERELPEFDIMGYVFQVDVYSSCFRMKHYPNTQLSIFNMDLLENGYGFEFKKSSGALINYSGSEYVTVNWLAHYDPQTMSEKYDKPLDEVIGKSDFDIIVDKDALNRMLKGKHVRVDILGEQYELDGDYLRPLRKSIDSGIDLSNDYGPLEGIVVPYDPILKVVPELDHDTITAVPEGIVYIDIPPLAVLDPVTYSREWNLNLKLTAMQFPPKLLHIAKEVGVEESGVLTSIEINKKRMAKKAKKSKGRKPKR</sequence>
<name>A0AAJ6BHP4_9BACT</name>